<keyword evidence="2" id="KW-1185">Reference proteome</keyword>
<name>A0ACB9RVI2_9MYRT</name>
<dbReference type="Proteomes" id="UP001057402">
    <property type="component" value="Chromosome 3"/>
</dbReference>
<evidence type="ECO:0000313" key="1">
    <source>
        <dbReference type="EMBL" id="KAI4382457.1"/>
    </source>
</evidence>
<sequence length="646" mass="72555">MEEVSEFDVDFPPLGGSAGCNPAKANINGGMKGSIDGKSGSKEGVSFKSALNAWGSSERTQHTVAFNEDGKLKVPVEWKEGAKSKWGACIVGFLIGKHVEPAVIRRVCTQIWGKRGLSQVSVVGHKRILLRFEKESQLEAILSRSDWHIAGCPVLLRKWSVGLQLSDKELRNVPCWVQLTGIPLELWHREGILYLASVLGVPIKMDGRSERPTNMGTARVQVNCAAVNDLRKTIEIEGEEGEGIHVEVFYENIPLQCQHCKVFGHSNGQCLKQNRTRKGRSRSRANRGKRSSTISVERGQVGNQLKQGPMERCALEWRQLGVQEKGESSEGLGAINGLVGPVQQMINRRSDILADMPITISKELIGEEFNRQNEWSLVPFQASETNYFEALEEVASADASGEESINEPSSLLGEKEAGNDQIIDHVTEHFKSLYSRSWMVYNQHMNGQPDVEFLKCLDRQQQDSLTKEVDDREAKVVDVLRSKDWEEFCKGNTQVTAKDVFAIICNSECSTNVTLGRKDVPRWNKGRLRTAAFWHYIGATNAGLITCLLCNGNDETVDHVLFQCSYARKVWRVLAKEYEFKFSCSEWEDLQGLLTQIWGTRRGKLIVRVHMAAIYYIWIERCRRRSGESAICPWSVLVRIRAAVPC</sequence>
<comment type="caution">
    <text evidence="1">The sequence shown here is derived from an EMBL/GenBank/DDBJ whole genome shotgun (WGS) entry which is preliminary data.</text>
</comment>
<evidence type="ECO:0000313" key="2">
    <source>
        <dbReference type="Proteomes" id="UP001057402"/>
    </source>
</evidence>
<dbReference type="EMBL" id="CM042882">
    <property type="protein sequence ID" value="KAI4382457.1"/>
    <property type="molecule type" value="Genomic_DNA"/>
</dbReference>
<organism evidence="1 2">
    <name type="scientific">Melastoma candidum</name>
    <dbReference type="NCBI Taxonomy" id="119954"/>
    <lineage>
        <taxon>Eukaryota</taxon>
        <taxon>Viridiplantae</taxon>
        <taxon>Streptophyta</taxon>
        <taxon>Embryophyta</taxon>
        <taxon>Tracheophyta</taxon>
        <taxon>Spermatophyta</taxon>
        <taxon>Magnoliopsida</taxon>
        <taxon>eudicotyledons</taxon>
        <taxon>Gunneridae</taxon>
        <taxon>Pentapetalae</taxon>
        <taxon>rosids</taxon>
        <taxon>malvids</taxon>
        <taxon>Myrtales</taxon>
        <taxon>Melastomataceae</taxon>
        <taxon>Melastomatoideae</taxon>
        <taxon>Melastomateae</taxon>
        <taxon>Melastoma</taxon>
    </lineage>
</organism>
<protein>
    <submittedName>
        <fullName evidence="1">Uncharacterized protein</fullName>
    </submittedName>
</protein>
<gene>
    <name evidence="1" type="ORF">MLD38_008420</name>
</gene>
<accession>A0ACB9RVI2</accession>
<proteinExistence type="predicted"/>
<reference evidence="2" key="1">
    <citation type="journal article" date="2023" name="Front. Plant Sci.">
        <title>Chromosomal-level genome assembly of Melastoma candidum provides insights into trichome evolution.</title>
        <authorList>
            <person name="Zhong Y."/>
            <person name="Wu W."/>
            <person name="Sun C."/>
            <person name="Zou P."/>
            <person name="Liu Y."/>
            <person name="Dai S."/>
            <person name="Zhou R."/>
        </authorList>
    </citation>
    <scope>NUCLEOTIDE SEQUENCE [LARGE SCALE GENOMIC DNA]</scope>
</reference>